<feature type="compositionally biased region" description="Low complexity" evidence="1">
    <location>
        <begin position="26"/>
        <end position="39"/>
    </location>
</feature>
<keyword evidence="2" id="KW-1133">Transmembrane helix</keyword>
<proteinExistence type="predicted"/>
<reference evidence="3 4" key="1">
    <citation type="submission" date="2017-03" db="EMBL/GenBank/DDBJ databases">
        <authorList>
            <person name="Afonso C.L."/>
            <person name="Miller P.J."/>
            <person name="Scott M.A."/>
            <person name="Spackman E."/>
            <person name="Goraichik I."/>
            <person name="Dimitrov K.M."/>
            <person name="Suarez D.L."/>
            <person name="Swayne D.E."/>
        </authorList>
    </citation>
    <scope>NUCLEOTIDE SEQUENCE [LARGE SCALE GENOMIC DNA]</scope>
    <source>
        <strain evidence="3 4">ATCC 9172</strain>
    </source>
</reference>
<feature type="transmembrane region" description="Helical" evidence="2">
    <location>
        <begin position="154"/>
        <end position="171"/>
    </location>
</feature>
<feature type="region of interest" description="Disordered" evidence="1">
    <location>
        <begin position="1"/>
        <end position="51"/>
    </location>
</feature>
<sequence length="183" mass="19256">MTRRNRFGGDSADDANSAGNSPAGRAQAAGDTDSTAASARGKTGRSPYSAMHTGPGRALTAVYGVFALSATARAGYQLIREFDVAPIAYSLSAMAAVIYILATVCLVIGNRVSHRIAVAACAIEFVGVIVVGILSHTHPEDFAKPSVWSNFGSGYGYIPLLLPLIGLWWLLRVGRRASRSNRS</sequence>
<evidence type="ECO:0000313" key="3">
    <source>
        <dbReference type="EMBL" id="SMX66160.1"/>
    </source>
</evidence>
<evidence type="ECO:0000256" key="2">
    <source>
        <dbReference type="SAM" id="Phobius"/>
    </source>
</evidence>
<feature type="transmembrane region" description="Helical" evidence="2">
    <location>
        <begin position="88"/>
        <end position="109"/>
    </location>
</feature>
<dbReference type="EMBL" id="FXYY01000002">
    <property type="protein sequence ID" value="SMX66160.1"/>
    <property type="molecule type" value="Genomic_DNA"/>
</dbReference>
<evidence type="ECO:0008006" key="5">
    <source>
        <dbReference type="Google" id="ProtNLM"/>
    </source>
</evidence>
<keyword evidence="2" id="KW-0472">Membrane</keyword>
<gene>
    <name evidence="3" type="ORF">BLIN9172_00367</name>
</gene>
<keyword evidence="2" id="KW-0812">Transmembrane</keyword>
<dbReference type="AlphaFoldDB" id="A0A2H1HTH7"/>
<feature type="transmembrane region" description="Helical" evidence="2">
    <location>
        <begin position="58"/>
        <end position="76"/>
    </location>
</feature>
<evidence type="ECO:0000256" key="1">
    <source>
        <dbReference type="SAM" id="MobiDB-lite"/>
    </source>
</evidence>
<name>A0A2H1HTH7_BRELN</name>
<evidence type="ECO:0000313" key="4">
    <source>
        <dbReference type="Proteomes" id="UP000234641"/>
    </source>
</evidence>
<organism evidence="3 4">
    <name type="scientific">Brevibacterium linens ATCC 9172</name>
    <dbReference type="NCBI Taxonomy" id="1255617"/>
    <lineage>
        <taxon>Bacteria</taxon>
        <taxon>Bacillati</taxon>
        <taxon>Actinomycetota</taxon>
        <taxon>Actinomycetes</taxon>
        <taxon>Micrococcales</taxon>
        <taxon>Brevibacteriaceae</taxon>
        <taxon>Brevibacterium</taxon>
    </lineage>
</organism>
<feature type="transmembrane region" description="Helical" evidence="2">
    <location>
        <begin position="116"/>
        <end position="134"/>
    </location>
</feature>
<dbReference type="Proteomes" id="UP000234641">
    <property type="component" value="Unassembled WGS sequence"/>
</dbReference>
<protein>
    <recommendedName>
        <fullName evidence="5">Integral membrane protein</fullName>
    </recommendedName>
</protein>
<accession>A0A2H1HTH7</accession>